<keyword evidence="4 7" id="KW-0812">Transmembrane</keyword>
<dbReference type="GO" id="GO:0022857">
    <property type="term" value="F:transmembrane transporter activity"/>
    <property type="evidence" value="ECO:0007669"/>
    <property type="project" value="InterPro"/>
</dbReference>
<evidence type="ECO:0000259" key="8">
    <source>
        <dbReference type="PROSITE" id="PS50850"/>
    </source>
</evidence>
<dbReference type="Gene3D" id="1.20.1250.20">
    <property type="entry name" value="MFS general substrate transporter like domains"/>
    <property type="match status" value="1"/>
</dbReference>
<feature type="transmembrane region" description="Helical" evidence="7">
    <location>
        <begin position="73"/>
        <end position="92"/>
    </location>
</feature>
<protein>
    <submittedName>
        <fullName evidence="9">MFS transporter</fullName>
    </submittedName>
</protein>
<dbReference type="AlphaFoldDB" id="A0A2M8KTQ5"/>
<keyword evidence="3" id="KW-0813">Transport</keyword>
<dbReference type="InterPro" id="IPR036259">
    <property type="entry name" value="MFS_trans_sf"/>
</dbReference>
<feature type="transmembrane region" description="Helical" evidence="7">
    <location>
        <begin position="334"/>
        <end position="356"/>
    </location>
</feature>
<proteinExistence type="inferred from homology"/>
<dbReference type="GO" id="GO:0016020">
    <property type="term" value="C:membrane"/>
    <property type="evidence" value="ECO:0007669"/>
    <property type="project" value="UniProtKB-SubCell"/>
</dbReference>
<evidence type="ECO:0000256" key="7">
    <source>
        <dbReference type="SAM" id="Phobius"/>
    </source>
</evidence>
<feature type="transmembrane region" description="Helical" evidence="7">
    <location>
        <begin position="161"/>
        <end position="180"/>
    </location>
</feature>
<feature type="transmembrane region" description="Helical" evidence="7">
    <location>
        <begin position="276"/>
        <end position="294"/>
    </location>
</feature>
<evidence type="ECO:0000256" key="2">
    <source>
        <dbReference type="ARBA" id="ARBA00007520"/>
    </source>
</evidence>
<dbReference type="Pfam" id="PF07690">
    <property type="entry name" value="MFS_1"/>
    <property type="match status" value="2"/>
</dbReference>
<feature type="transmembrane region" description="Helical" evidence="7">
    <location>
        <begin position="98"/>
        <end position="118"/>
    </location>
</feature>
<dbReference type="PRINTS" id="PR01035">
    <property type="entry name" value="TCRTETA"/>
</dbReference>
<evidence type="ECO:0000256" key="3">
    <source>
        <dbReference type="ARBA" id="ARBA00022448"/>
    </source>
</evidence>
<dbReference type="InterPro" id="IPR011701">
    <property type="entry name" value="MFS"/>
</dbReference>
<evidence type="ECO:0000313" key="9">
    <source>
        <dbReference type="EMBL" id="PJE63324.1"/>
    </source>
</evidence>
<name>A0A2M8KTQ5_9BACT</name>
<gene>
    <name evidence="9" type="ORF">COU88_00135</name>
</gene>
<dbReference type="PROSITE" id="PS00216">
    <property type="entry name" value="SUGAR_TRANSPORT_1"/>
    <property type="match status" value="1"/>
</dbReference>
<feature type="transmembrane region" description="Helical" evidence="7">
    <location>
        <begin position="362"/>
        <end position="380"/>
    </location>
</feature>
<feature type="transmembrane region" description="Helical" evidence="7">
    <location>
        <begin position="209"/>
        <end position="230"/>
    </location>
</feature>
<comment type="subcellular location">
    <subcellularLocation>
        <location evidence="1">Membrane</location>
        <topology evidence="1">Multi-pass membrane protein</topology>
    </subcellularLocation>
</comment>
<dbReference type="InterPro" id="IPR001958">
    <property type="entry name" value="Tet-R_TetA/multi-R_MdtG-like"/>
</dbReference>
<feature type="transmembrane region" description="Helical" evidence="7">
    <location>
        <begin position="7"/>
        <end position="32"/>
    </location>
</feature>
<accession>A0A2M8KTQ5</accession>
<dbReference type="SUPFAM" id="SSF103473">
    <property type="entry name" value="MFS general substrate transporter"/>
    <property type="match status" value="1"/>
</dbReference>
<evidence type="ECO:0000256" key="4">
    <source>
        <dbReference type="ARBA" id="ARBA00022692"/>
    </source>
</evidence>
<dbReference type="PROSITE" id="PS50850">
    <property type="entry name" value="MFS"/>
    <property type="match status" value="1"/>
</dbReference>
<comment type="similarity">
    <text evidence="2">Belongs to the major facilitator superfamily. TCR/Tet family.</text>
</comment>
<evidence type="ECO:0000313" key="10">
    <source>
        <dbReference type="Proteomes" id="UP000229554"/>
    </source>
</evidence>
<keyword evidence="6 7" id="KW-0472">Membrane</keyword>
<evidence type="ECO:0000256" key="6">
    <source>
        <dbReference type="ARBA" id="ARBA00023136"/>
    </source>
</evidence>
<sequence>MFKNNRNLLIIALIALVNALGYGIIIPILYSYSVRYGLTDFQNGMLFATFSLFQFFSTPLIGRMSDKFGRRPLLLVSISGTVVSFLMMAFAPSAIFLFIARALDGITAGNIPVATAVISDTTKPEHRARGFAIIGASFGFGFVFGPAISALTVGISPSLPFLIAAGISLIAVVSTAIFLPETNKHIGEVRNSKLFDWQKLLQALFDKNVGPTLLITLFYFLGFFAFIYAFQPYLIKVLRLSATNVSILYTMFGVLGLISQLLLVEPLSKRFGIKRTFSSAILTVALGFLVMFTFRSFTMFVVSMVIISIPNSMIGPLINTILSRETDERSQGTILGLNSSYMSIGQIFGPILGGAIATYSTMLPFLASAAIILSCFFLSFRIMNPTVPKETAF</sequence>
<comment type="caution">
    <text evidence="9">The sequence shown here is derived from an EMBL/GenBank/DDBJ whole genome shotgun (WGS) entry which is preliminary data.</text>
</comment>
<feature type="domain" description="Major facilitator superfamily (MFS) profile" evidence="8">
    <location>
        <begin position="7"/>
        <end position="387"/>
    </location>
</feature>
<feature type="transmembrane region" description="Helical" evidence="7">
    <location>
        <begin position="130"/>
        <end position="155"/>
    </location>
</feature>
<feature type="transmembrane region" description="Helical" evidence="7">
    <location>
        <begin position="300"/>
        <end position="322"/>
    </location>
</feature>
<dbReference type="PANTHER" id="PTHR23504">
    <property type="entry name" value="MAJOR FACILITATOR SUPERFAMILY DOMAIN-CONTAINING PROTEIN 10"/>
    <property type="match status" value="1"/>
</dbReference>
<feature type="transmembrane region" description="Helical" evidence="7">
    <location>
        <begin position="242"/>
        <end position="264"/>
    </location>
</feature>
<evidence type="ECO:0000256" key="1">
    <source>
        <dbReference type="ARBA" id="ARBA00004141"/>
    </source>
</evidence>
<dbReference type="Proteomes" id="UP000229554">
    <property type="component" value="Unassembled WGS sequence"/>
</dbReference>
<dbReference type="PANTHER" id="PTHR23504:SF15">
    <property type="entry name" value="MAJOR FACILITATOR SUPERFAMILY (MFS) PROFILE DOMAIN-CONTAINING PROTEIN"/>
    <property type="match status" value="1"/>
</dbReference>
<feature type="transmembrane region" description="Helical" evidence="7">
    <location>
        <begin position="44"/>
        <end position="61"/>
    </location>
</feature>
<dbReference type="InterPro" id="IPR020846">
    <property type="entry name" value="MFS_dom"/>
</dbReference>
<keyword evidence="5 7" id="KW-1133">Transmembrane helix</keyword>
<dbReference type="InterPro" id="IPR005829">
    <property type="entry name" value="Sugar_transporter_CS"/>
</dbReference>
<evidence type="ECO:0000256" key="5">
    <source>
        <dbReference type="ARBA" id="ARBA00022989"/>
    </source>
</evidence>
<organism evidence="9 10">
    <name type="scientific">Candidatus Roizmanbacteria bacterium CG10_big_fil_rev_8_21_14_0_10_39_6</name>
    <dbReference type="NCBI Taxonomy" id="1974853"/>
    <lineage>
        <taxon>Bacteria</taxon>
        <taxon>Candidatus Roizmaniibacteriota</taxon>
    </lineage>
</organism>
<reference evidence="10" key="1">
    <citation type="submission" date="2017-09" db="EMBL/GenBank/DDBJ databases">
        <title>Depth-based differentiation of microbial function through sediment-hosted aquifers and enrichment of novel symbionts in the deep terrestrial subsurface.</title>
        <authorList>
            <person name="Probst A.J."/>
            <person name="Ladd B."/>
            <person name="Jarett J.K."/>
            <person name="Geller-Mcgrath D.E."/>
            <person name="Sieber C.M.K."/>
            <person name="Emerson J.B."/>
            <person name="Anantharaman K."/>
            <person name="Thomas B.C."/>
            <person name="Malmstrom R."/>
            <person name="Stieglmeier M."/>
            <person name="Klingl A."/>
            <person name="Woyke T."/>
            <person name="Ryan C.M."/>
            <person name="Banfield J.F."/>
        </authorList>
    </citation>
    <scope>NUCLEOTIDE SEQUENCE [LARGE SCALE GENOMIC DNA]</scope>
</reference>
<dbReference type="EMBL" id="PFED01000005">
    <property type="protein sequence ID" value="PJE63324.1"/>
    <property type="molecule type" value="Genomic_DNA"/>
</dbReference>